<sequence>MPFSAIYPDVKIPEVDLWGLMFEKEREEKFPSDQVIYRDAITSRFYSYSEFHNAAIAFGQGLRSEWEWQKGEIMTLFVPNSIDIPVIIYGTFFAGGIVSPANPSYSVDELAFQLRDNGTKAIATFKSLLPVVTAAAEKLGISPQRIILLGDERDPSSRFKHFDQIARPKSALLDDRPREILDPDRDLAFLVYSSGTTGLPKGVMLSHRNIVANVLMVASSVGKSYNWKDDKLIGILPFYHIYGLTCLIHQPLYRGIEMVAMERFDLEAFLRTVQNAQITFAYVAPPVLVHLASNPIVDKFDLSSLRMVTSGAAPLTRELVDTVHSRLKIRINQAYGLSETSPITHTQPWDEWYSSVGSVGKLMPNLMAKYLSPEGAEVPSGENGELCLKGPSIFKGYWKNKEGTAISFTVDGYYKTGDVGYHDNKENFYITDRVKELIKYKGFQVAPAELEGILISHPSVNDVAVIGVDQEHTEVPRAYIVVPNGIEKSSTTADAIRTWMDAKMSSHKRLRGGIRFVDEIPKSAAGKILRRNLKDAAKQERISSKAKL</sequence>
<gene>
    <name evidence="5" type="ORF">N7509_001760</name>
</gene>
<reference evidence="5" key="1">
    <citation type="submission" date="2022-12" db="EMBL/GenBank/DDBJ databases">
        <authorList>
            <person name="Petersen C."/>
        </authorList>
    </citation>
    <scope>NUCLEOTIDE SEQUENCE</scope>
    <source>
        <strain evidence="5">IBT 29677</strain>
    </source>
</reference>
<dbReference type="AlphaFoldDB" id="A0A9X0BCN1"/>
<dbReference type="SUPFAM" id="SSF56801">
    <property type="entry name" value="Acetyl-CoA synthetase-like"/>
    <property type="match status" value="1"/>
</dbReference>
<dbReference type="OrthoDB" id="6509636at2759"/>
<dbReference type="InterPro" id="IPR000873">
    <property type="entry name" value="AMP-dep_synth/lig_dom"/>
</dbReference>
<dbReference type="Gene3D" id="3.30.300.30">
    <property type="match status" value="1"/>
</dbReference>
<dbReference type="InterPro" id="IPR025110">
    <property type="entry name" value="AMP-bd_C"/>
</dbReference>
<dbReference type="Pfam" id="PF13193">
    <property type="entry name" value="AMP-binding_C"/>
    <property type="match status" value="1"/>
</dbReference>
<reference evidence="5" key="2">
    <citation type="journal article" date="2023" name="IMA Fungus">
        <title>Comparative genomic study of the Penicillium genus elucidates a diverse pangenome and 15 lateral gene transfer events.</title>
        <authorList>
            <person name="Petersen C."/>
            <person name="Sorensen T."/>
            <person name="Nielsen M.R."/>
            <person name="Sondergaard T.E."/>
            <person name="Sorensen J.L."/>
            <person name="Fitzpatrick D.A."/>
            <person name="Frisvad J.C."/>
            <person name="Nielsen K.L."/>
        </authorList>
    </citation>
    <scope>NUCLEOTIDE SEQUENCE</scope>
    <source>
        <strain evidence="5">IBT 29677</strain>
    </source>
</reference>
<evidence type="ECO:0000256" key="2">
    <source>
        <dbReference type="ARBA" id="ARBA00022598"/>
    </source>
</evidence>
<accession>A0A9X0BCN1</accession>
<proteinExistence type="inferred from homology"/>
<keyword evidence="6" id="KW-1185">Reference proteome</keyword>
<evidence type="ECO:0000259" key="4">
    <source>
        <dbReference type="Pfam" id="PF13193"/>
    </source>
</evidence>
<dbReference type="CDD" id="cd05911">
    <property type="entry name" value="Firefly_Luc_like"/>
    <property type="match status" value="1"/>
</dbReference>
<organism evidence="5 6">
    <name type="scientific">Penicillium cosmopolitanum</name>
    <dbReference type="NCBI Taxonomy" id="1131564"/>
    <lineage>
        <taxon>Eukaryota</taxon>
        <taxon>Fungi</taxon>
        <taxon>Dikarya</taxon>
        <taxon>Ascomycota</taxon>
        <taxon>Pezizomycotina</taxon>
        <taxon>Eurotiomycetes</taxon>
        <taxon>Eurotiomycetidae</taxon>
        <taxon>Eurotiales</taxon>
        <taxon>Aspergillaceae</taxon>
        <taxon>Penicillium</taxon>
    </lineage>
</organism>
<comment type="caution">
    <text evidence="5">The sequence shown here is derived from an EMBL/GenBank/DDBJ whole genome shotgun (WGS) entry which is preliminary data.</text>
</comment>
<name>A0A9X0BCN1_9EURO</name>
<dbReference type="InterPro" id="IPR020845">
    <property type="entry name" value="AMP-binding_CS"/>
</dbReference>
<dbReference type="PANTHER" id="PTHR24096:SF149">
    <property type="entry name" value="AMP-BINDING DOMAIN-CONTAINING PROTEIN-RELATED"/>
    <property type="match status" value="1"/>
</dbReference>
<dbReference type="GeneID" id="81365377"/>
<comment type="similarity">
    <text evidence="1">Belongs to the ATP-dependent AMP-binding enzyme family.</text>
</comment>
<feature type="domain" description="AMP-binding enzyme C-terminal" evidence="4">
    <location>
        <begin position="449"/>
        <end position="527"/>
    </location>
</feature>
<dbReference type="FunFam" id="3.30.300.30:FF:000007">
    <property type="entry name" value="4-coumarate--CoA ligase 2"/>
    <property type="match status" value="1"/>
</dbReference>
<dbReference type="Pfam" id="PF00501">
    <property type="entry name" value="AMP-binding"/>
    <property type="match status" value="1"/>
</dbReference>
<dbReference type="PROSITE" id="PS00455">
    <property type="entry name" value="AMP_BINDING"/>
    <property type="match status" value="1"/>
</dbReference>
<dbReference type="EMBL" id="JAPZBU010000004">
    <property type="protein sequence ID" value="KAJ5407877.1"/>
    <property type="molecule type" value="Genomic_DNA"/>
</dbReference>
<dbReference type="InterPro" id="IPR042099">
    <property type="entry name" value="ANL_N_sf"/>
</dbReference>
<dbReference type="RefSeq" id="XP_056492192.1">
    <property type="nucleotide sequence ID" value="XM_056626397.1"/>
</dbReference>
<dbReference type="InterPro" id="IPR045851">
    <property type="entry name" value="AMP-bd_C_sf"/>
</dbReference>
<protein>
    <submittedName>
        <fullName evidence="5">Uncharacterized protein</fullName>
    </submittedName>
</protein>
<evidence type="ECO:0000313" key="5">
    <source>
        <dbReference type="EMBL" id="KAJ5407877.1"/>
    </source>
</evidence>
<dbReference type="PANTHER" id="PTHR24096">
    <property type="entry name" value="LONG-CHAIN-FATTY-ACID--COA LIGASE"/>
    <property type="match status" value="1"/>
</dbReference>
<evidence type="ECO:0000313" key="6">
    <source>
        <dbReference type="Proteomes" id="UP001147747"/>
    </source>
</evidence>
<dbReference type="GO" id="GO:0016405">
    <property type="term" value="F:CoA-ligase activity"/>
    <property type="evidence" value="ECO:0007669"/>
    <property type="project" value="TreeGrafter"/>
</dbReference>
<feature type="domain" description="AMP-dependent synthetase/ligase" evidence="3">
    <location>
        <begin position="27"/>
        <end position="398"/>
    </location>
</feature>
<keyword evidence="2" id="KW-0436">Ligase</keyword>
<dbReference type="Proteomes" id="UP001147747">
    <property type="component" value="Unassembled WGS sequence"/>
</dbReference>
<evidence type="ECO:0000256" key="1">
    <source>
        <dbReference type="ARBA" id="ARBA00006432"/>
    </source>
</evidence>
<dbReference type="Gene3D" id="3.40.50.12780">
    <property type="entry name" value="N-terminal domain of ligase-like"/>
    <property type="match status" value="1"/>
</dbReference>
<evidence type="ECO:0000259" key="3">
    <source>
        <dbReference type="Pfam" id="PF00501"/>
    </source>
</evidence>